<dbReference type="EMBL" id="JAZDRO010000007">
    <property type="protein sequence ID" value="MEE2567613.1"/>
    <property type="molecule type" value="Genomic_DNA"/>
</dbReference>
<evidence type="ECO:0000313" key="3">
    <source>
        <dbReference type="Proteomes" id="UP001310692"/>
    </source>
</evidence>
<evidence type="ECO:0000313" key="2">
    <source>
        <dbReference type="EMBL" id="MEE2567613.1"/>
    </source>
</evidence>
<feature type="transmembrane region" description="Helical" evidence="1">
    <location>
        <begin position="59"/>
        <end position="79"/>
    </location>
</feature>
<gene>
    <name evidence="2" type="ORF">V0U35_13090</name>
</gene>
<keyword evidence="1" id="KW-0812">Transmembrane</keyword>
<dbReference type="InterPro" id="IPR021484">
    <property type="entry name" value="DUF3137"/>
</dbReference>
<sequence>MTDSLSPEMETIWREELSPFLAEREETRKAAIKQLVLGTAIGFGIGVVAAIWLTSIGAWNFGIFALILLTAIGGGIGSAKLNGLRKEVKLGLLNRLAEALGIQYAIKPAAPARFDVFCEHGLLPSHNRRSFEDHFWGELHGAPFELYEAKLVQRRKSGKNTTYVTVFQGALIRIEFPRTVEGVTVVTRDAGWFNGLAALGQKRHGGKKMERVRLVDPTFEKIFEVYSTDQVMSRYLLTPSFMERLLSLETAMKGKKVRAAFDERHGGGELLIAIETGNLFEPGTMFKPLDDDGRVRNLIDEIDTVTGIVDRLVKPAEVGEASAVAE</sequence>
<name>A0ABU7M1F9_9PROT</name>
<keyword evidence="3" id="KW-1185">Reference proteome</keyword>
<proteinExistence type="predicted"/>
<keyword evidence="1" id="KW-1133">Transmembrane helix</keyword>
<dbReference type="RefSeq" id="WP_330197182.1">
    <property type="nucleotide sequence ID" value="NZ_JAZDRO010000007.1"/>
</dbReference>
<keyword evidence="1" id="KW-0472">Membrane</keyword>
<dbReference type="Pfam" id="PF11335">
    <property type="entry name" value="DUF3137"/>
    <property type="match status" value="1"/>
</dbReference>
<reference evidence="2 3" key="1">
    <citation type="submission" date="2024-01" db="EMBL/GenBank/DDBJ databases">
        <title>Hyphobacterium bacterium isolated from marine sediment.</title>
        <authorList>
            <person name="Zhao S."/>
        </authorList>
    </citation>
    <scope>NUCLEOTIDE SEQUENCE [LARGE SCALE GENOMIC DNA]</scope>
    <source>
        <strain evidence="2 3">Y60-23</strain>
    </source>
</reference>
<evidence type="ECO:0000256" key="1">
    <source>
        <dbReference type="SAM" id="Phobius"/>
    </source>
</evidence>
<organism evidence="2 3">
    <name type="scientific">Hyphobacterium marinum</name>
    <dbReference type="NCBI Taxonomy" id="3116574"/>
    <lineage>
        <taxon>Bacteria</taxon>
        <taxon>Pseudomonadati</taxon>
        <taxon>Pseudomonadota</taxon>
        <taxon>Alphaproteobacteria</taxon>
        <taxon>Maricaulales</taxon>
        <taxon>Maricaulaceae</taxon>
        <taxon>Hyphobacterium</taxon>
    </lineage>
</organism>
<comment type="caution">
    <text evidence="2">The sequence shown here is derived from an EMBL/GenBank/DDBJ whole genome shotgun (WGS) entry which is preliminary data.</text>
</comment>
<accession>A0ABU7M1F9</accession>
<dbReference type="Proteomes" id="UP001310692">
    <property type="component" value="Unassembled WGS sequence"/>
</dbReference>
<feature type="transmembrane region" description="Helical" evidence="1">
    <location>
        <begin position="35"/>
        <end position="53"/>
    </location>
</feature>
<protein>
    <submittedName>
        <fullName evidence="2">DUF3137 domain-containing protein</fullName>
    </submittedName>
</protein>